<reference evidence="1 2" key="1">
    <citation type="submission" date="2015-05" db="EMBL/GenBank/DDBJ databases">
        <authorList>
            <person name="Goodhead I."/>
        </authorList>
    </citation>
    <scope>NUCLEOTIDE SEQUENCE [LARGE SCALE GENOMIC DNA]</scope>
    <source>
        <strain evidence="2">morsitans</strain>
    </source>
</reference>
<proteinExistence type="predicted"/>
<evidence type="ECO:0000313" key="2">
    <source>
        <dbReference type="Proteomes" id="UP000245838"/>
    </source>
</evidence>
<name>A0A193QN20_SODGM</name>
<gene>
    <name evidence="1" type="ORF">SGGMMB4_05300</name>
</gene>
<protein>
    <submittedName>
        <fullName evidence="1">Uncharacterized protein</fullName>
    </submittedName>
</protein>
<dbReference type="EMBL" id="LN854557">
    <property type="protein sequence ID" value="CRL46561.1"/>
    <property type="molecule type" value="Genomic_DNA"/>
</dbReference>
<dbReference type="BioCyc" id="SGLO343509:SGP1_RS20380-MONOMER"/>
<sequence>MPIPSDVTVISPRAIRIDLVDDLIVAGGRIVAGGIGKQARQGPYRAAAPNVVSLVKHGVRQRASPLSELKVKPGARVGIIYWRNINTAH</sequence>
<dbReference type="AlphaFoldDB" id="A0A193QN20"/>
<dbReference type="Proteomes" id="UP000245838">
    <property type="component" value="Chromosome sggmmb4_Chromosome"/>
</dbReference>
<accession>A0A193QN20</accession>
<evidence type="ECO:0000313" key="1">
    <source>
        <dbReference type="EMBL" id="CRL46561.1"/>
    </source>
</evidence>
<organism evidence="1 2">
    <name type="scientific">Sodalis glossinidius (strain morsitans)</name>
    <dbReference type="NCBI Taxonomy" id="343509"/>
    <lineage>
        <taxon>Bacteria</taxon>
        <taxon>Pseudomonadati</taxon>
        <taxon>Pseudomonadota</taxon>
        <taxon>Gammaproteobacteria</taxon>
        <taxon>Enterobacterales</taxon>
        <taxon>Bruguierivoracaceae</taxon>
        <taxon>Sodalis</taxon>
    </lineage>
</organism>